<evidence type="ECO:0000256" key="1">
    <source>
        <dbReference type="ARBA" id="ARBA00022801"/>
    </source>
</evidence>
<organism evidence="4 5">
    <name type="scientific">Rhizopus microsporus ATCC 52813</name>
    <dbReference type="NCBI Taxonomy" id="1340429"/>
    <lineage>
        <taxon>Eukaryota</taxon>
        <taxon>Fungi</taxon>
        <taxon>Fungi incertae sedis</taxon>
        <taxon>Mucoromycota</taxon>
        <taxon>Mucoromycotina</taxon>
        <taxon>Mucoromycetes</taxon>
        <taxon>Mucorales</taxon>
        <taxon>Mucorineae</taxon>
        <taxon>Rhizopodaceae</taxon>
        <taxon>Rhizopus</taxon>
    </lineage>
</organism>
<dbReference type="STRING" id="1340429.A0A2G4SSF9"/>
<dbReference type="InterPro" id="IPR029021">
    <property type="entry name" value="Prot-tyrosine_phosphatase-like"/>
</dbReference>
<dbReference type="PRINTS" id="PR01911">
    <property type="entry name" value="PFDSPHPHTASE"/>
</dbReference>
<dbReference type="InterPro" id="IPR020428">
    <property type="entry name" value="PFA-DSPs"/>
</dbReference>
<evidence type="ECO:0000256" key="2">
    <source>
        <dbReference type="SAM" id="Coils"/>
    </source>
</evidence>
<dbReference type="PANTHER" id="PTHR31126:SF14">
    <property type="entry name" value="TYROSINE-PROTEIN PHOSPHATASE OCA6-RELATED"/>
    <property type="match status" value="1"/>
</dbReference>
<dbReference type="FunFam" id="3.90.190.10:FF:000084">
    <property type="entry name" value="Tyrosine phospatase-like protein"/>
    <property type="match status" value="1"/>
</dbReference>
<dbReference type="AlphaFoldDB" id="A0A2G4SSF9"/>
<feature type="coiled-coil region" evidence="2">
    <location>
        <begin position="190"/>
        <end position="220"/>
    </location>
</feature>
<reference evidence="4 5" key="1">
    <citation type="journal article" date="2016" name="Proc. Natl. Acad. Sci. U.S.A.">
        <title>Lipid metabolic changes in an early divergent fungus govern the establishment of a mutualistic symbiosis with endobacteria.</title>
        <authorList>
            <person name="Lastovetsky O.A."/>
            <person name="Gaspar M.L."/>
            <person name="Mondo S.J."/>
            <person name="LaButti K.M."/>
            <person name="Sandor L."/>
            <person name="Grigoriev I.V."/>
            <person name="Henry S.A."/>
            <person name="Pawlowska T.E."/>
        </authorList>
    </citation>
    <scope>NUCLEOTIDE SEQUENCE [LARGE SCALE GENOMIC DNA]</scope>
    <source>
        <strain evidence="4 5">ATCC 52813</strain>
    </source>
</reference>
<evidence type="ECO:0000313" key="4">
    <source>
        <dbReference type="EMBL" id="PHZ11703.1"/>
    </source>
</evidence>
<dbReference type="Pfam" id="PF03162">
    <property type="entry name" value="Y_phosphatase2"/>
    <property type="match status" value="1"/>
</dbReference>
<dbReference type="EMBL" id="KZ303851">
    <property type="protein sequence ID" value="PHZ11703.1"/>
    <property type="molecule type" value="Genomic_DNA"/>
</dbReference>
<protein>
    <recommendedName>
        <fullName evidence="3">Tyrosine-protein phosphatase domain-containing protein</fullName>
    </recommendedName>
</protein>
<evidence type="ECO:0000313" key="5">
    <source>
        <dbReference type="Proteomes" id="UP000242254"/>
    </source>
</evidence>
<dbReference type="Gene3D" id="3.90.190.10">
    <property type="entry name" value="Protein tyrosine phosphatase superfamily"/>
    <property type="match status" value="1"/>
</dbReference>
<dbReference type="RefSeq" id="XP_023465411.1">
    <property type="nucleotide sequence ID" value="XM_023605771.1"/>
</dbReference>
<evidence type="ECO:0000259" key="3">
    <source>
        <dbReference type="PROSITE" id="PS50054"/>
    </source>
</evidence>
<feature type="domain" description="Tyrosine-protein phosphatase" evidence="3">
    <location>
        <begin position="14"/>
        <end position="164"/>
    </location>
</feature>
<dbReference type="PANTHER" id="PTHR31126">
    <property type="entry name" value="TYROSINE-PROTEIN PHOSPHATASE"/>
    <property type="match status" value="1"/>
</dbReference>
<dbReference type="InterPro" id="IPR020422">
    <property type="entry name" value="TYR_PHOSPHATASE_DUAL_dom"/>
</dbReference>
<dbReference type="SUPFAM" id="SSF52799">
    <property type="entry name" value="(Phosphotyrosine protein) phosphatases II"/>
    <property type="match status" value="1"/>
</dbReference>
<proteinExistence type="predicted"/>
<gene>
    <name evidence="4" type="ORF">RHIMIDRAFT_17632</name>
</gene>
<dbReference type="PROSITE" id="PS50054">
    <property type="entry name" value="TYR_PHOSPHATASE_DUAL"/>
    <property type="match status" value="1"/>
</dbReference>
<dbReference type="GeneID" id="35436761"/>
<sequence length="238" mass="28143">MSITKLPQLIPPFRFAMVEENLFRGGYPKPRNKRFLKRLQLKAILSLIPDKLMPEMQQFCEENNIQLIHLNVDKMKEDNIPLTYNKTLMALQFIIDPINHPLYVHCLDGANVTGLVIACLRKLQMWSNSSVMNEYARHLHTNVISSEEFEFVENFKNFEVTIPITLPQWLWGGQVKFRKHTSLRLKFLNSEMMTEEERELKNLKEKKEKEKEDYYKKRKNDLLDNLFEPTSPVSIDSI</sequence>
<dbReference type="GO" id="GO:0016791">
    <property type="term" value="F:phosphatase activity"/>
    <property type="evidence" value="ECO:0007669"/>
    <property type="project" value="InterPro"/>
</dbReference>
<accession>A0A2G4SSF9</accession>
<name>A0A2G4SSF9_RHIZD</name>
<keyword evidence="5" id="KW-1185">Reference proteome</keyword>
<keyword evidence="2" id="KW-0175">Coiled coil</keyword>
<dbReference type="Proteomes" id="UP000242254">
    <property type="component" value="Unassembled WGS sequence"/>
</dbReference>
<dbReference type="InterPro" id="IPR004861">
    <property type="entry name" value="Siw14-like"/>
</dbReference>
<keyword evidence="1" id="KW-0378">Hydrolase</keyword>